<dbReference type="RefSeq" id="WP_091594568.1">
    <property type="nucleotide sequence ID" value="NZ_FNEE01000008.1"/>
</dbReference>
<evidence type="ECO:0000259" key="1">
    <source>
        <dbReference type="Pfam" id="PF13439"/>
    </source>
</evidence>
<dbReference type="Pfam" id="PF13439">
    <property type="entry name" value="Glyco_transf_4"/>
    <property type="match status" value="1"/>
</dbReference>
<dbReference type="PANTHER" id="PTHR45947">
    <property type="entry name" value="SULFOQUINOVOSYL TRANSFERASE SQD2"/>
    <property type="match status" value="1"/>
</dbReference>
<dbReference type="CDD" id="cd03801">
    <property type="entry name" value="GT4_PimA-like"/>
    <property type="match status" value="1"/>
</dbReference>
<reference evidence="3" key="1">
    <citation type="submission" date="2016-10" db="EMBL/GenBank/DDBJ databases">
        <authorList>
            <person name="Varghese N."/>
            <person name="Submissions S."/>
        </authorList>
    </citation>
    <scope>NUCLEOTIDE SEQUENCE [LARGE SCALE GENOMIC DNA]</scope>
    <source>
        <strain evidence="3">CGMCC 1.11022</strain>
    </source>
</reference>
<dbReference type="Proteomes" id="UP000198894">
    <property type="component" value="Unassembled WGS sequence"/>
</dbReference>
<dbReference type="InterPro" id="IPR028098">
    <property type="entry name" value="Glyco_trans_4-like_N"/>
</dbReference>
<sequence length="338" mass="37972">MAKTAPQKIVRIIGLNQGGGARIHCRQLNDYIEETGRQTVTFIPPSPFSDPITKTKSANSIYIERLRLFEIFIYLLRHRSNISYVHVHLKNAVILFSWMAILFRLPLIVTVHQEIVSGSLRSSLSNRVYTFFLRRATSVVSISNYIKVQLNAIGVNSTMIWNASEDVLPQTRKREPNDHRTLVIGVVGELTARKGVEDLCELTKLVPPECTFAVYGVGPLSSILSGVRGVELRGYESDRSVIYSSIDVLLMLSHGEPFGRVLTEAMANSLPVIARHSGGAIEVVDREWTFNTLGECAELVSKLRCRRARSEVGASNREKFTSLFSLDVFYRRLKEFGI</sequence>
<dbReference type="InterPro" id="IPR050194">
    <property type="entry name" value="Glycosyltransferase_grp1"/>
</dbReference>
<gene>
    <name evidence="2" type="ORF">SAMN05428953_10819</name>
</gene>
<dbReference type="Pfam" id="PF13692">
    <property type="entry name" value="Glyco_trans_1_4"/>
    <property type="match status" value="1"/>
</dbReference>
<proteinExistence type="predicted"/>
<protein>
    <submittedName>
        <fullName evidence="2">Glycosyltransferase involved in cell wall bisynthesis</fullName>
    </submittedName>
</protein>
<dbReference type="EMBL" id="FNEE01000008">
    <property type="protein sequence ID" value="SDJ67343.1"/>
    <property type="molecule type" value="Genomic_DNA"/>
</dbReference>
<evidence type="ECO:0000313" key="3">
    <source>
        <dbReference type="Proteomes" id="UP000198894"/>
    </source>
</evidence>
<keyword evidence="2" id="KW-0808">Transferase</keyword>
<dbReference type="GO" id="GO:0016758">
    <property type="term" value="F:hexosyltransferase activity"/>
    <property type="evidence" value="ECO:0007669"/>
    <property type="project" value="TreeGrafter"/>
</dbReference>
<keyword evidence="3" id="KW-1185">Reference proteome</keyword>
<dbReference type="AlphaFoldDB" id="A0A1G8VMW3"/>
<feature type="domain" description="Glycosyltransferase subfamily 4-like N-terminal" evidence="1">
    <location>
        <begin position="19"/>
        <end position="157"/>
    </location>
</feature>
<organism evidence="2 3">
    <name type="scientific">Mesorhizobium muleiense</name>
    <dbReference type="NCBI Taxonomy" id="1004279"/>
    <lineage>
        <taxon>Bacteria</taxon>
        <taxon>Pseudomonadati</taxon>
        <taxon>Pseudomonadota</taxon>
        <taxon>Alphaproteobacteria</taxon>
        <taxon>Hyphomicrobiales</taxon>
        <taxon>Phyllobacteriaceae</taxon>
        <taxon>Mesorhizobium</taxon>
    </lineage>
</organism>
<dbReference type="PANTHER" id="PTHR45947:SF3">
    <property type="entry name" value="SULFOQUINOVOSYL TRANSFERASE SQD2"/>
    <property type="match status" value="1"/>
</dbReference>
<evidence type="ECO:0000313" key="2">
    <source>
        <dbReference type="EMBL" id="SDJ67343.1"/>
    </source>
</evidence>
<name>A0A1G8VMW3_9HYPH</name>
<accession>A0A1G8VMW3</accession>
<dbReference type="Gene3D" id="3.40.50.2000">
    <property type="entry name" value="Glycogen Phosphorylase B"/>
    <property type="match status" value="2"/>
</dbReference>
<dbReference type="SUPFAM" id="SSF53756">
    <property type="entry name" value="UDP-Glycosyltransferase/glycogen phosphorylase"/>
    <property type="match status" value="1"/>
</dbReference>